<evidence type="ECO:0000256" key="3">
    <source>
        <dbReference type="ARBA" id="ARBA00023136"/>
    </source>
</evidence>
<dbReference type="Pfam" id="PF07690">
    <property type="entry name" value="MFS_1"/>
    <property type="match status" value="1"/>
</dbReference>
<dbReference type="InterPro" id="IPR020846">
    <property type="entry name" value="MFS_dom"/>
</dbReference>
<accession>A0A511H9E6</accession>
<dbReference type="Gene3D" id="1.20.1250.20">
    <property type="entry name" value="MFS general substrate transporter like domains"/>
    <property type="match status" value="1"/>
</dbReference>
<feature type="transmembrane region" description="Helical" evidence="5">
    <location>
        <begin position="136"/>
        <end position="157"/>
    </location>
</feature>
<dbReference type="Proteomes" id="UP000321224">
    <property type="component" value="Unassembled WGS sequence"/>
</dbReference>
<protein>
    <submittedName>
        <fullName evidence="7">Major facilitator transporter</fullName>
    </submittedName>
</protein>
<dbReference type="PROSITE" id="PS50850">
    <property type="entry name" value="MFS"/>
    <property type="match status" value="1"/>
</dbReference>
<dbReference type="InterPro" id="IPR011701">
    <property type="entry name" value="MFS"/>
</dbReference>
<evidence type="ECO:0000256" key="2">
    <source>
        <dbReference type="ARBA" id="ARBA00022989"/>
    </source>
</evidence>
<dbReference type="InterPro" id="IPR036259">
    <property type="entry name" value="MFS_trans_sf"/>
</dbReference>
<evidence type="ECO:0000256" key="5">
    <source>
        <dbReference type="SAM" id="Phobius"/>
    </source>
</evidence>
<dbReference type="CDD" id="cd17324">
    <property type="entry name" value="MFS_NepI_like"/>
    <property type="match status" value="1"/>
</dbReference>
<dbReference type="PANTHER" id="PTHR42910">
    <property type="entry name" value="TRANSPORTER SCO4007-RELATED"/>
    <property type="match status" value="1"/>
</dbReference>
<comment type="caution">
    <text evidence="7">The sequence shown here is derived from an EMBL/GenBank/DDBJ whole genome shotgun (WGS) entry which is preliminary data.</text>
</comment>
<evidence type="ECO:0000313" key="7">
    <source>
        <dbReference type="EMBL" id="GEL69359.1"/>
    </source>
</evidence>
<organism evidence="7 8">
    <name type="scientific">Myxococcus virescens</name>
    <dbReference type="NCBI Taxonomy" id="83456"/>
    <lineage>
        <taxon>Bacteria</taxon>
        <taxon>Pseudomonadati</taxon>
        <taxon>Myxococcota</taxon>
        <taxon>Myxococcia</taxon>
        <taxon>Myxococcales</taxon>
        <taxon>Cystobacterineae</taxon>
        <taxon>Myxococcaceae</taxon>
        <taxon>Myxococcus</taxon>
    </lineage>
</organism>
<gene>
    <name evidence="7" type="ORF">MVI01_11430</name>
</gene>
<proteinExistence type="predicted"/>
<feature type="transmembrane region" description="Helical" evidence="5">
    <location>
        <begin position="200"/>
        <end position="219"/>
    </location>
</feature>
<evidence type="ECO:0000313" key="8">
    <source>
        <dbReference type="Proteomes" id="UP000321224"/>
    </source>
</evidence>
<feature type="transmembrane region" description="Helical" evidence="5">
    <location>
        <begin position="75"/>
        <end position="100"/>
    </location>
</feature>
<evidence type="ECO:0000256" key="1">
    <source>
        <dbReference type="ARBA" id="ARBA00022692"/>
    </source>
</evidence>
<feature type="transmembrane region" description="Helical" evidence="5">
    <location>
        <begin position="397"/>
        <end position="417"/>
    </location>
</feature>
<dbReference type="SUPFAM" id="SSF103473">
    <property type="entry name" value="MFS general substrate transporter"/>
    <property type="match status" value="1"/>
</dbReference>
<feature type="region of interest" description="Disordered" evidence="4">
    <location>
        <begin position="1"/>
        <end position="37"/>
    </location>
</feature>
<dbReference type="PANTHER" id="PTHR42910:SF1">
    <property type="entry name" value="MAJOR FACILITATOR SUPERFAMILY (MFS) PROFILE DOMAIN-CONTAINING PROTEIN"/>
    <property type="match status" value="1"/>
</dbReference>
<feature type="transmembrane region" description="Helical" evidence="5">
    <location>
        <begin position="313"/>
        <end position="329"/>
    </location>
</feature>
<feature type="domain" description="Major facilitator superfamily (MFS) profile" evidence="6">
    <location>
        <begin position="40"/>
        <end position="422"/>
    </location>
</feature>
<keyword evidence="3 5" id="KW-0472">Membrane</keyword>
<sequence length="431" mass="45222">MRNPDLSFPGAYTGLDPGRARGESPPASMTMHSPPEAPHTPLSTGLVWLMAAASGATVANLYYNQPLLGDIGAALGASGSALGLVPMLTQVGYAVGMLFIVPLGDSLERRRVIVTMNTLVALALVGVALAPTLHWMVAASFVVGVTTIIPQLLVPFAAHLAPAAQRGRVVGTVMSGVLMGILLSRTAAGFVGTHLGWRTMFWIAAGLMLALAGVLRFTLPSQPPMASMPYPQLLRSLIHLARTEPVLRLHAVLGALSFGAFSVFWSTLALYLQSLPQKYDAQVAGLFGVVGVAGAAVAPLVGRHADKRGDRRINGAAIVVLLLSFVVMWPLGRWLWGIALGVVLLDLGVQANQISNQTRVYSLRPEARSRLNTLYMVTYFAGGAAGSWLGTFAWTHWGWGGVCASGAALCVVALLVLKRGPKGGAPEAAEA</sequence>
<name>A0A511H9E6_9BACT</name>
<keyword evidence="1 5" id="KW-0812">Transmembrane</keyword>
<dbReference type="GO" id="GO:0022857">
    <property type="term" value="F:transmembrane transporter activity"/>
    <property type="evidence" value="ECO:0007669"/>
    <property type="project" value="InterPro"/>
</dbReference>
<keyword evidence="2 5" id="KW-1133">Transmembrane helix</keyword>
<dbReference type="EMBL" id="BJVY01000004">
    <property type="protein sequence ID" value="GEL69359.1"/>
    <property type="molecule type" value="Genomic_DNA"/>
</dbReference>
<feature type="transmembrane region" description="Helical" evidence="5">
    <location>
        <begin position="112"/>
        <end position="130"/>
    </location>
</feature>
<evidence type="ECO:0000259" key="6">
    <source>
        <dbReference type="PROSITE" id="PS50850"/>
    </source>
</evidence>
<feature type="transmembrane region" description="Helical" evidence="5">
    <location>
        <begin position="169"/>
        <end position="188"/>
    </location>
</feature>
<feature type="transmembrane region" description="Helical" evidence="5">
    <location>
        <begin position="249"/>
        <end position="271"/>
    </location>
</feature>
<feature type="transmembrane region" description="Helical" evidence="5">
    <location>
        <begin position="283"/>
        <end position="301"/>
    </location>
</feature>
<evidence type="ECO:0000256" key="4">
    <source>
        <dbReference type="SAM" id="MobiDB-lite"/>
    </source>
</evidence>
<reference evidence="7 8" key="1">
    <citation type="submission" date="2019-07" db="EMBL/GenBank/DDBJ databases">
        <title>Whole genome shotgun sequence of Myxococcus virescens NBRC 100334.</title>
        <authorList>
            <person name="Hosoyama A."/>
            <person name="Uohara A."/>
            <person name="Ohji S."/>
            <person name="Ichikawa N."/>
        </authorList>
    </citation>
    <scope>NUCLEOTIDE SEQUENCE [LARGE SCALE GENOMIC DNA]</scope>
    <source>
        <strain evidence="7 8">NBRC 100334</strain>
    </source>
</reference>
<dbReference type="AlphaFoldDB" id="A0A511H9E6"/>